<keyword evidence="1" id="KW-0812">Transmembrane</keyword>
<evidence type="ECO:0000256" key="1">
    <source>
        <dbReference type="SAM" id="Phobius"/>
    </source>
</evidence>
<name>A0A9X1ZFW4_9GAMM</name>
<dbReference type="AlphaFoldDB" id="A0A9X1ZFW4"/>
<evidence type="ECO:0000313" key="3">
    <source>
        <dbReference type="Proteomes" id="UP001139333"/>
    </source>
</evidence>
<feature type="transmembrane region" description="Helical" evidence="1">
    <location>
        <begin position="7"/>
        <end position="28"/>
    </location>
</feature>
<reference evidence="2" key="1">
    <citation type="submission" date="2022-01" db="EMBL/GenBank/DDBJ databases">
        <title>Whole genome-based taxonomy of the Shewanellaceae.</title>
        <authorList>
            <person name="Martin-Rodriguez A.J."/>
        </authorList>
    </citation>
    <scope>NUCLEOTIDE SEQUENCE</scope>
    <source>
        <strain evidence="2">DSM 16422</strain>
    </source>
</reference>
<gene>
    <name evidence="2" type="ORF">L2672_02705</name>
</gene>
<accession>A0A9X1ZFW4</accession>
<keyword evidence="1" id="KW-0472">Membrane</keyword>
<dbReference type="Proteomes" id="UP001139333">
    <property type="component" value="Unassembled WGS sequence"/>
</dbReference>
<organism evidence="2 3">
    <name type="scientific">Shewanella gaetbuli</name>
    <dbReference type="NCBI Taxonomy" id="220752"/>
    <lineage>
        <taxon>Bacteria</taxon>
        <taxon>Pseudomonadati</taxon>
        <taxon>Pseudomonadota</taxon>
        <taxon>Gammaproteobacteria</taxon>
        <taxon>Alteromonadales</taxon>
        <taxon>Shewanellaceae</taxon>
        <taxon>Shewanella</taxon>
    </lineage>
</organism>
<dbReference type="RefSeq" id="WP_248994283.1">
    <property type="nucleotide sequence ID" value="NZ_JAKIKP010000001.1"/>
</dbReference>
<proteinExistence type="predicted"/>
<comment type="caution">
    <text evidence="2">The sequence shown here is derived from an EMBL/GenBank/DDBJ whole genome shotgun (WGS) entry which is preliminary data.</text>
</comment>
<keyword evidence="1" id="KW-1133">Transmembrane helix</keyword>
<sequence length="71" mass="7957">MLVDFNWLLVFAIVVLSSLFFGFSAFYAGLAVKRWALVGGLLGPAAYPLFNTHKHLAYRKVEGKSCHRVKL</sequence>
<dbReference type="EMBL" id="JAKIKP010000001">
    <property type="protein sequence ID" value="MCL1141614.1"/>
    <property type="molecule type" value="Genomic_DNA"/>
</dbReference>
<feature type="transmembrane region" description="Helical" evidence="1">
    <location>
        <begin position="34"/>
        <end position="50"/>
    </location>
</feature>
<protein>
    <submittedName>
        <fullName evidence="2">Uncharacterized protein</fullName>
    </submittedName>
</protein>
<evidence type="ECO:0000313" key="2">
    <source>
        <dbReference type="EMBL" id="MCL1141614.1"/>
    </source>
</evidence>
<keyword evidence="3" id="KW-1185">Reference proteome</keyword>